<keyword evidence="2" id="KW-1185">Reference proteome</keyword>
<gene>
    <name evidence="1" type="ORF">KYI95_10395</name>
</gene>
<name>A0ABS6VE64_9GAMM</name>
<dbReference type="EMBL" id="JAHVXZ010000004">
    <property type="protein sequence ID" value="MBW1257606.1"/>
    <property type="molecule type" value="Genomic_DNA"/>
</dbReference>
<evidence type="ECO:0000313" key="1">
    <source>
        <dbReference type="EMBL" id="MBW1257606.1"/>
    </source>
</evidence>
<evidence type="ECO:0000313" key="2">
    <source>
        <dbReference type="Proteomes" id="UP001197236"/>
    </source>
</evidence>
<dbReference type="Proteomes" id="UP001197236">
    <property type="component" value="Unassembled WGS sequence"/>
</dbReference>
<organism evidence="1 2">
    <name type="scientific">Pantoea allii</name>
    <dbReference type="NCBI Taxonomy" id="574096"/>
    <lineage>
        <taxon>Bacteria</taxon>
        <taxon>Pseudomonadati</taxon>
        <taxon>Pseudomonadota</taxon>
        <taxon>Gammaproteobacteria</taxon>
        <taxon>Enterobacterales</taxon>
        <taxon>Erwiniaceae</taxon>
        <taxon>Pantoea</taxon>
    </lineage>
</organism>
<evidence type="ECO:0008006" key="3">
    <source>
        <dbReference type="Google" id="ProtNLM"/>
    </source>
</evidence>
<dbReference type="RefSeq" id="WP_218995430.1">
    <property type="nucleotide sequence ID" value="NZ_JAHVXU010000005.1"/>
</dbReference>
<sequence>MNNLYSGNNNNDYFGMVSSERGFQTKNISMSVSGIIDQINHDRLDLQLAIKHTNDWTVLKSSKLIESVLVGFPLQNIYCEENQYGNLLLLDGNQIINSLYRFHRGQFALKGLTIRKELNGKRIFDLDYRDYNLLMDRYLINMIIINYDSDNLLKYEFCKRVKSNNNNFPIQNARNYAYPEMKSAIRSLRERTYDIISFYDEHKGIRRNNVRIKLRAEIDQLFLFLFMLAFLQFNLIKIHDEDITISEVLDISANYYENNSQAKGVEGYVHRKIRDMFQLIEYKNVALDMYFSPLSSYSLLNNNHKNIPVEDSDYILNANSFIHMFYNYLLNEDISKRALIRLKNSSKTPNYLDVKTAFNDIFEEI</sequence>
<reference evidence="1 2" key="1">
    <citation type="submission" date="2021-07" db="EMBL/GenBank/DDBJ databases">
        <title>A novel phosphonate cluster across the Pantoea species complex is important for pathogenicity in onion.</title>
        <authorList>
            <person name="Zhao M."/>
            <person name="Stice S."/>
            <person name="Shin G.Y."/>
            <person name="Coutinho T."/>
            <person name="Gitaitis R."/>
            <person name="Kvitko B."/>
            <person name="Dutta B."/>
        </authorList>
    </citation>
    <scope>NUCLEOTIDE SEQUENCE [LARGE SCALE GENOMIC DNA]</scope>
    <source>
        <strain evidence="1 2">BD 382</strain>
    </source>
</reference>
<proteinExistence type="predicted"/>
<accession>A0ABS6VE64</accession>
<dbReference type="PANTHER" id="PTHR39639">
    <property type="entry name" value="CHROMOSOME 16, WHOLE GENOME SHOTGUN SEQUENCE"/>
    <property type="match status" value="1"/>
</dbReference>
<comment type="caution">
    <text evidence="1">The sequence shown here is derived from an EMBL/GenBank/DDBJ whole genome shotgun (WGS) entry which is preliminary data.</text>
</comment>
<dbReference type="PANTHER" id="PTHR39639:SF1">
    <property type="entry name" value="DUF262 DOMAIN-CONTAINING PROTEIN"/>
    <property type="match status" value="1"/>
</dbReference>
<protein>
    <recommendedName>
        <fullName evidence="3">DUF262 domain-containing protein</fullName>
    </recommendedName>
</protein>